<accession>A0ABN0Z397</accession>
<comment type="caution">
    <text evidence="1">The sequence shown here is derived from an EMBL/GenBank/DDBJ whole genome shotgun (WGS) entry which is preliminary data.</text>
</comment>
<protein>
    <submittedName>
        <fullName evidence="1">Uncharacterized protein</fullName>
    </submittedName>
</protein>
<evidence type="ECO:0000313" key="1">
    <source>
        <dbReference type="EMBL" id="GAA0430549.1"/>
    </source>
</evidence>
<proteinExistence type="predicted"/>
<dbReference type="EMBL" id="BAAADM010000007">
    <property type="protein sequence ID" value="GAA0430549.1"/>
    <property type="molecule type" value="Genomic_DNA"/>
</dbReference>
<evidence type="ECO:0000313" key="2">
    <source>
        <dbReference type="Proteomes" id="UP001501459"/>
    </source>
</evidence>
<name>A0ABN0Z397_9BACI</name>
<keyword evidence="2" id="KW-1185">Reference proteome</keyword>
<gene>
    <name evidence="1" type="ORF">GCM10008983_03700</name>
</gene>
<reference evidence="1 2" key="1">
    <citation type="journal article" date="2019" name="Int. J. Syst. Evol. Microbiol.">
        <title>The Global Catalogue of Microorganisms (GCM) 10K type strain sequencing project: providing services to taxonomists for standard genome sequencing and annotation.</title>
        <authorList>
            <consortium name="The Broad Institute Genomics Platform"/>
            <consortium name="The Broad Institute Genome Sequencing Center for Infectious Disease"/>
            <person name="Wu L."/>
            <person name="Ma J."/>
        </authorList>
    </citation>
    <scope>NUCLEOTIDE SEQUENCE [LARGE SCALE GENOMIC DNA]</scope>
    <source>
        <strain evidence="1 2">JCM 12149</strain>
    </source>
</reference>
<organism evidence="1 2">
    <name type="scientific">Lentibacillus halophilus</name>
    <dbReference type="NCBI Taxonomy" id="295065"/>
    <lineage>
        <taxon>Bacteria</taxon>
        <taxon>Bacillati</taxon>
        <taxon>Bacillota</taxon>
        <taxon>Bacilli</taxon>
        <taxon>Bacillales</taxon>
        <taxon>Bacillaceae</taxon>
        <taxon>Lentibacillus</taxon>
    </lineage>
</organism>
<sequence length="58" mass="6796">MYIPIAISDAIKPIIPAININQPKIKIKLKLNSIRLFKQFPHRKFHFLLIQLNGPMME</sequence>
<dbReference type="Proteomes" id="UP001501459">
    <property type="component" value="Unassembled WGS sequence"/>
</dbReference>